<name>A0AAP0S413_LIQFO</name>
<dbReference type="GO" id="GO:0008270">
    <property type="term" value="F:zinc ion binding"/>
    <property type="evidence" value="ECO:0007669"/>
    <property type="project" value="InterPro"/>
</dbReference>
<keyword evidence="6" id="KW-1185">Reference proteome</keyword>
<dbReference type="Pfam" id="PF13041">
    <property type="entry name" value="PPR_2"/>
    <property type="match status" value="1"/>
</dbReference>
<dbReference type="InterPro" id="IPR002885">
    <property type="entry name" value="PPR_rpt"/>
</dbReference>
<dbReference type="InterPro" id="IPR032867">
    <property type="entry name" value="DYW_dom"/>
</dbReference>
<sequence>MEITTMTQAMQLHAHILKSGNPEAQTQNLSKLFTFSALSPIGNLTYARHILNSLQTQNSYFCNIMIRAYSQSPDPTQALALFLSMCQQHHQCPNAPRPDKFTYPFLLKSCTRTKRTQVGKQLHGLIYKSGLDSDRYIQHSLIHMYSACGESGHGFKVFEKMGERDVVSWTSMIDGLVDDDRPIEAIRLFEEMGEAGVEPNDATVVAVLRACADTGALGLGRRVHGVVKERELGSKANVSTALIDMYSKCGCIDGTEIRIVKNLRSCEDCHSFMKLLSKIYKRDIIVRDRIRFHHFRNGGCSCGDYW</sequence>
<dbReference type="NCBIfam" id="TIGR00756">
    <property type="entry name" value="PPR"/>
    <property type="match status" value="1"/>
</dbReference>
<dbReference type="GO" id="GO:0003723">
    <property type="term" value="F:RNA binding"/>
    <property type="evidence" value="ECO:0007669"/>
    <property type="project" value="InterPro"/>
</dbReference>
<dbReference type="InterPro" id="IPR011990">
    <property type="entry name" value="TPR-like_helical_dom_sf"/>
</dbReference>
<dbReference type="Pfam" id="PF01535">
    <property type="entry name" value="PPR"/>
    <property type="match status" value="1"/>
</dbReference>
<evidence type="ECO:0000313" key="5">
    <source>
        <dbReference type="EMBL" id="KAK9286879.1"/>
    </source>
</evidence>
<dbReference type="PANTHER" id="PTHR47926">
    <property type="entry name" value="PENTATRICOPEPTIDE REPEAT-CONTAINING PROTEIN"/>
    <property type="match status" value="1"/>
</dbReference>
<evidence type="ECO:0000313" key="6">
    <source>
        <dbReference type="Proteomes" id="UP001415857"/>
    </source>
</evidence>
<proteinExistence type="inferred from homology"/>
<organism evidence="5 6">
    <name type="scientific">Liquidambar formosana</name>
    <name type="common">Formosan gum</name>
    <dbReference type="NCBI Taxonomy" id="63359"/>
    <lineage>
        <taxon>Eukaryota</taxon>
        <taxon>Viridiplantae</taxon>
        <taxon>Streptophyta</taxon>
        <taxon>Embryophyta</taxon>
        <taxon>Tracheophyta</taxon>
        <taxon>Spermatophyta</taxon>
        <taxon>Magnoliopsida</taxon>
        <taxon>eudicotyledons</taxon>
        <taxon>Gunneridae</taxon>
        <taxon>Pentapetalae</taxon>
        <taxon>Saxifragales</taxon>
        <taxon>Altingiaceae</taxon>
        <taxon>Liquidambar</taxon>
    </lineage>
</organism>
<dbReference type="Gene3D" id="1.25.40.10">
    <property type="entry name" value="Tetratricopeptide repeat domain"/>
    <property type="match status" value="2"/>
</dbReference>
<evidence type="ECO:0000256" key="3">
    <source>
        <dbReference type="PROSITE-ProRule" id="PRU00708"/>
    </source>
</evidence>
<dbReference type="FunFam" id="1.25.40.10:FF:000427">
    <property type="entry name" value="Pentatricopeptide repeat-containing protein chloroplastic"/>
    <property type="match status" value="1"/>
</dbReference>
<dbReference type="Pfam" id="PF14432">
    <property type="entry name" value="DYW_deaminase"/>
    <property type="match status" value="1"/>
</dbReference>
<accession>A0AAP0S413</accession>
<dbReference type="PANTHER" id="PTHR47926:SF461">
    <property type="entry name" value="PENTATRICOPEPTIDE REPEAT SUPERFAMILY PROTEIN"/>
    <property type="match status" value="1"/>
</dbReference>
<dbReference type="GO" id="GO:0009451">
    <property type="term" value="P:RNA modification"/>
    <property type="evidence" value="ECO:0007669"/>
    <property type="project" value="InterPro"/>
</dbReference>
<protein>
    <recommendedName>
        <fullName evidence="4">DYW domain-containing protein</fullName>
    </recommendedName>
</protein>
<evidence type="ECO:0000259" key="4">
    <source>
        <dbReference type="Pfam" id="PF14432"/>
    </source>
</evidence>
<feature type="repeat" description="PPR" evidence="3">
    <location>
        <begin position="165"/>
        <end position="199"/>
    </location>
</feature>
<dbReference type="EMBL" id="JBBPBK010000004">
    <property type="protein sequence ID" value="KAK9286879.1"/>
    <property type="molecule type" value="Genomic_DNA"/>
</dbReference>
<dbReference type="PROSITE" id="PS51375">
    <property type="entry name" value="PPR"/>
    <property type="match status" value="1"/>
</dbReference>
<comment type="similarity">
    <text evidence="1">Belongs to the PPR family. PCMP-H subfamily.</text>
</comment>
<dbReference type="InterPro" id="IPR046960">
    <property type="entry name" value="PPR_At4g14850-like_plant"/>
</dbReference>
<keyword evidence="2" id="KW-0677">Repeat</keyword>
<gene>
    <name evidence="5" type="ORF">L1049_015285</name>
</gene>
<feature type="domain" description="DYW" evidence="4">
    <location>
        <begin position="250"/>
        <end position="306"/>
    </location>
</feature>
<reference evidence="5 6" key="1">
    <citation type="journal article" date="2024" name="Plant J.">
        <title>Genome sequences and population genomics reveal climatic adaptation and genomic divergence between two closely related sweetgum species.</title>
        <authorList>
            <person name="Xu W.Q."/>
            <person name="Ren C.Q."/>
            <person name="Zhang X.Y."/>
            <person name="Comes H.P."/>
            <person name="Liu X.H."/>
            <person name="Li Y.G."/>
            <person name="Kettle C.J."/>
            <person name="Jalonen R."/>
            <person name="Gaisberger H."/>
            <person name="Ma Y.Z."/>
            <person name="Qiu Y.X."/>
        </authorList>
    </citation>
    <scope>NUCLEOTIDE SEQUENCE [LARGE SCALE GENOMIC DNA]</scope>
    <source>
        <strain evidence="5">Hangzhou</strain>
    </source>
</reference>
<dbReference type="Proteomes" id="UP001415857">
    <property type="component" value="Unassembled WGS sequence"/>
</dbReference>
<dbReference type="AlphaFoldDB" id="A0AAP0S413"/>
<evidence type="ECO:0000256" key="2">
    <source>
        <dbReference type="ARBA" id="ARBA00022737"/>
    </source>
</evidence>
<evidence type="ECO:0000256" key="1">
    <source>
        <dbReference type="ARBA" id="ARBA00006643"/>
    </source>
</evidence>
<comment type="caution">
    <text evidence="5">The sequence shown here is derived from an EMBL/GenBank/DDBJ whole genome shotgun (WGS) entry which is preliminary data.</text>
</comment>